<organism evidence="1">
    <name type="scientific">Physcomitrium patens</name>
    <name type="common">Spreading-leaved earth moss</name>
    <name type="synonym">Physcomitrella patens</name>
    <dbReference type="NCBI Taxonomy" id="3218"/>
    <lineage>
        <taxon>Eukaryota</taxon>
        <taxon>Viridiplantae</taxon>
        <taxon>Streptophyta</taxon>
        <taxon>Embryophyta</taxon>
        <taxon>Bryophyta</taxon>
        <taxon>Bryophytina</taxon>
        <taxon>Bryopsida</taxon>
        <taxon>Funariidae</taxon>
        <taxon>Funariales</taxon>
        <taxon>Funariaceae</taxon>
        <taxon>Physcomitrium</taxon>
    </lineage>
</organism>
<gene>
    <name evidence="1" type="ORF">PHYPA_020332</name>
</gene>
<evidence type="ECO:0000313" key="2">
    <source>
        <dbReference type="EnsemblPlants" id="PAC:32985513.CDS.1"/>
    </source>
</evidence>
<keyword evidence="3" id="KW-1185">Reference proteome</keyword>
<dbReference type="EnsemblPlants" id="Pp3c16_1740V3.2">
    <property type="protein sequence ID" value="PAC:32985514.CDS.1"/>
    <property type="gene ID" value="Pp3c16_1740"/>
</dbReference>
<reference evidence="1 3" key="1">
    <citation type="journal article" date="2008" name="Science">
        <title>The Physcomitrella genome reveals evolutionary insights into the conquest of land by plants.</title>
        <authorList>
            <person name="Rensing S."/>
            <person name="Lang D."/>
            <person name="Zimmer A."/>
            <person name="Terry A."/>
            <person name="Salamov A."/>
            <person name="Shapiro H."/>
            <person name="Nishiyama T."/>
            <person name="Perroud P.-F."/>
            <person name="Lindquist E."/>
            <person name="Kamisugi Y."/>
            <person name="Tanahashi T."/>
            <person name="Sakakibara K."/>
            <person name="Fujita T."/>
            <person name="Oishi K."/>
            <person name="Shin-I T."/>
            <person name="Kuroki Y."/>
            <person name="Toyoda A."/>
            <person name="Suzuki Y."/>
            <person name="Hashimoto A."/>
            <person name="Yamaguchi K."/>
            <person name="Sugano A."/>
            <person name="Kohara Y."/>
            <person name="Fujiyama A."/>
            <person name="Anterola A."/>
            <person name="Aoki S."/>
            <person name="Ashton N."/>
            <person name="Barbazuk W.B."/>
            <person name="Barker E."/>
            <person name="Bennetzen J."/>
            <person name="Bezanilla M."/>
            <person name="Blankenship R."/>
            <person name="Cho S.H."/>
            <person name="Dutcher S."/>
            <person name="Estelle M."/>
            <person name="Fawcett J.A."/>
            <person name="Gundlach H."/>
            <person name="Hanada K."/>
            <person name="Heyl A."/>
            <person name="Hicks K.A."/>
            <person name="Hugh J."/>
            <person name="Lohr M."/>
            <person name="Mayer K."/>
            <person name="Melkozernov A."/>
            <person name="Murata T."/>
            <person name="Nelson D."/>
            <person name="Pils B."/>
            <person name="Prigge M."/>
            <person name="Reiss B."/>
            <person name="Renner T."/>
            <person name="Rombauts S."/>
            <person name="Rushton P."/>
            <person name="Sanderfoot A."/>
            <person name="Schween G."/>
            <person name="Shiu S.-H."/>
            <person name="Stueber K."/>
            <person name="Theodoulou F.L."/>
            <person name="Tu H."/>
            <person name="Van de Peer Y."/>
            <person name="Verrier P.J."/>
            <person name="Waters E."/>
            <person name="Wood A."/>
            <person name="Yang L."/>
            <person name="Cove D."/>
            <person name="Cuming A."/>
            <person name="Hasebe M."/>
            <person name="Lucas S."/>
            <person name="Mishler D.B."/>
            <person name="Reski R."/>
            <person name="Grigoriev I."/>
            <person name="Quatrano R.S."/>
            <person name="Boore J.L."/>
        </authorList>
    </citation>
    <scope>NUCLEOTIDE SEQUENCE [LARGE SCALE GENOMIC DNA]</scope>
    <source>
        <strain evidence="2 3">cv. Gransden 2004</strain>
    </source>
</reference>
<dbReference type="Gramene" id="Pp3c16_1740V3.2">
    <property type="protein sequence ID" value="PAC:32985514.CDS.1"/>
    <property type="gene ID" value="Pp3c16_1740"/>
</dbReference>
<sequence length="80" mass="8697">MSSACPAVTEAPPFAVPSLSCFCFSINIISIDGARFLVCEVVVVVPVMRGACYTRPCGLPSMHARHRSVFSALYCQQFRP</sequence>
<evidence type="ECO:0000313" key="1">
    <source>
        <dbReference type="EMBL" id="PNR37225.1"/>
    </source>
</evidence>
<dbReference type="Proteomes" id="UP000006727">
    <property type="component" value="Chromosome 16"/>
</dbReference>
<dbReference type="PaxDb" id="3218-PP1S537_13V6.1"/>
<evidence type="ECO:0000313" key="3">
    <source>
        <dbReference type="Proteomes" id="UP000006727"/>
    </source>
</evidence>
<protein>
    <submittedName>
        <fullName evidence="1 2">Uncharacterized protein</fullName>
    </submittedName>
</protein>
<reference evidence="2" key="3">
    <citation type="submission" date="2020-12" db="UniProtKB">
        <authorList>
            <consortium name="EnsemblPlants"/>
        </authorList>
    </citation>
    <scope>IDENTIFICATION</scope>
</reference>
<reference evidence="1 3" key="2">
    <citation type="journal article" date="2018" name="Plant J.">
        <title>The Physcomitrella patens chromosome-scale assembly reveals moss genome structure and evolution.</title>
        <authorList>
            <person name="Lang D."/>
            <person name="Ullrich K.K."/>
            <person name="Murat F."/>
            <person name="Fuchs J."/>
            <person name="Jenkins J."/>
            <person name="Haas F.B."/>
            <person name="Piednoel M."/>
            <person name="Gundlach H."/>
            <person name="Van Bel M."/>
            <person name="Meyberg R."/>
            <person name="Vives C."/>
            <person name="Morata J."/>
            <person name="Symeonidi A."/>
            <person name="Hiss M."/>
            <person name="Muchero W."/>
            <person name="Kamisugi Y."/>
            <person name="Saleh O."/>
            <person name="Blanc G."/>
            <person name="Decker E.L."/>
            <person name="van Gessel N."/>
            <person name="Grimwood J."/>
            <person name="Hayes R.D."/>
            <person name="Graham S.W."/>
            <person name="Gunter L.E."/>
            <person name="McDaniel S.F."/>
            <person name="Hoernstein S.N.W."/>
            <person name="Larsson A."/>
            <person name="Li F.W."/>
            <person name="Perroud P.F."/>
            <person name="Phillips J."/>
            <person name="Ranjan P."/>
            <person name="Rokshar D.S."/>
            <person name="Rothfels C.J."/>
            <person name="Schneider L."/>
            <person name="Shu S."/>
            <person name="Stevenson D.W."/>
            <person name="Thummler F."/>
            <person name="Tillich M."/>
            <person name="Villarreal Aguilar J.C."/>
            <person name="Widiez T."/>
            <person name="Wong G.K."/>
            <person name="Wymore A."/>
            <person name="Zhang Y."/>
            <person name="Zimmer A.D."/>
            <person name="Quatrano R.S."/>
            <person name="Mayer K.F.X."/>
            <person name="Goodstein D."/>
            <person name="Casacuberta J.M."/>
            <person name="Vandepoele K."/>
            <person name="Reski R."/>
            <person name="Cuming A.C."/>
            <person name="Tuskan G.A."/>
            <person name="Maumus F."/>
            <person name="Salse J."/>
            <person name="Schmutz J."/>
            <person name="Rensing S.A."/>
        </authorList>
    </citation>
    <scope>NUCLEOTIDE SEQUENCE [LARGE SCALE GENOMIC DNA]</scope>
    <source>
        <strain evidence="2 3">cv. Gransden 2004</strain>
    </source>
</reference>
<dbReference type="InParanoid" id="A0A2K1J6R3"/>
<dbReference type="EnsemblPlants" id="Pp3c16_1740V3.1">
    <property type="protein sequence ID" value="PAC:32985513.CDS.1"/>
    <property type="gene ID" value="Pp3c16_1740"/>
</dbReference>
<proteinExistence type="predicted"/>
<dbReference type="AlphaFoldDB" id="A0A2K1J6R3"/>
<accession>A0A2K1J6R3</accession>
<dbReference type="EMBL" id="ABEU02000016">
    <property type="protein sequence ID" value="PNR37225.1"/>
    <property type="molecule type" value="Genomic_DNA"/>
</dbReference>
<dbReference type="Gramene" id="Pp3c16_1740V3.1">
    <property type="protein sequence ID" value="PAC:32985513.CDS.1"/>
    <property type="gene ID" value="Pp3c16_1740"/>
</dbReference>
<name>A0A2K1J6R3_PHYPA</name>